<proteinExistence type="predicted"/>
<reference evidence="2" key="1">
    <citation type="submission" date="2020-10" db="EMBL/GenBank/DDBJ databases">
        <authorList>
            <person name="Han B."/>
            <person name="Lu T."/>
            <person name="Zhao Q."/>
            <person name="Huang X."/>
            <person name="Zhao Y."/>
        </authorList>
    </citation>
    <scope>NUCLEOTIDE SEQUENCE</scope>
</reference>
<evidence type="ECO:0000256" key="1">
    <source>
        <dbReference type="SAM" id="MobiDB-lite"/>
    </source>
</evidence>
<accession>A0A811N2A6</accession>
<dbReference type="AlphaFoldDB" id="A0A811N2A6"/>
<dbReference type="Proteomes" id="UP000604825">
    <property type="component" value="Unassembled WGS sequence"/>
</dbReference>
<feature type="region of interest" description="Disordered" evidence="1">
    <location>
        <begin position="14"/>
        <end position="39"/>
    </location>
</feature>
<keyword evidence="3" id="KW-1185">Reference proteome</keyword>
<name>A0A811N2A6_9POAL</name>
<comment type="caution">
    <text evidence="2">The sequence shown here is derived from an EMBL/GenBank/DDBJ whole genome shotgun (WGS) entry which is preliminary data.</text>
</comment>
<evidence type="ECO:0000313" key="2">
    <source>
        <dbReference type="EMBL" id="CAD6217097.1"/>
    </source>
</evidence>
<sequence>MAWAQAATCTDAAAKESHESATRLADGGGHGQDSRSSCGDRLPPSLTPVYLPGDSLHLHGCTKQATTMSHKPGTLLRAITKRITTIEAAQVHVITGIVEHYINAHEHHYSNICTAHGLSLFLTTENIWYIQLLKKQEFANLVQIAAQFGSAMDEYVDKVVCS</sequence>
<organism evidence="2 3">
    <name type="scientific">Miscanthus lutarioriparius</name>
    <dbReference type="NCBI Taxonomy" id="422564"/>
    <lineage>
        <taxon>Eukaryota</taxon>
        <taxon>Viridiplantae</taxon>
        <taxon>Streptophyta</taxon>
        <taxon>Embryophyta</taxon>
        <taxon>Tracheophyta</taxon>
        <taxon>Spermatophyta</taxon>
        <taxon>Magnoliopsida</taxon>
        <taxon>Liliopsida</taxon>
        <taxon>Poales</taxon>
        <taxon>Poaceae</taxon>
        <taxon>PACMAD clade</taxon>
        <taxon>Panicoideae</taxon>
        <taxon>Andropogonodae</taxon>
        <taxon>Andropogoneae</taxon>
        <taxon>Saccharinae</taxon>
        <taxon>Miscanthus</taxon>
    </lineage>
</organism>
<gene>
    <name evidence="2" type="ORF">NCGR_LOCUS11229</name>
</gene>
<evidence type="ECO:0000313" key="3">
    <source>
        <dbReference type="Proteomes" id="UP000604825"/>
    </source>
</evidence>
<dbReference type="EMBL" id="CAJGYO010000003">
    <property type="protein sequence ID" value="CAD6217097.1"/>
    <property type="molecule type" value="Genomic_DNA"/>
</dbReference>
<protein>
    <submittedName>
        <fullName evidence="2">Uncharacterized protein</fullName>
    </submittedName>
</protein>